<dbReference type="EMBL" id="AKHW03003404">
    <property type="protein sequence ID" value="KYO34509.1"/>
    <property type="molecule type" value="Genomic_DNA"/>
</dbReference>
<accession>A0A151ND16</accession>
<dbReference type="PANTHER" id="PTHR39313:SF1">
    <property type="entry name" value="IM:7138239"/>
    <property type="match status" value="1"/>
</dbReference>
<dbReference type="OrthoDB" id="636685at2759"/>
<dbReference type="Proteomes" id="UP000050525">
    <property type="component" value="Unassembled WGS sequence"/>
</dbReference>
<reference evidence="1 2" key="1">
    <citation type="journal article" date="2012" name="Genome Biol.">
        <title>Sequencing three crocodilian genomes to illuminate the evolution of archosaurs and amniotes.</title>
        <authorList>
            <person name="St John J.A."/>
            <person name="Braun E.L."/>
            <person name="Isberg S.R."/>
            <person name="Miles L.G."/>
            <person name="Chong A.Y."/>
            <person name="Gongora J."/>
            <person name="Dalzell P."/>
            <person name="Moran C."/>
            <person name="Bed'hom B."/>
            <person name="Abzhanov A."/>
            <person name="Burgess S.C."/>
            <person name="Cooksey A.M."/>
            <person name="Castoe T.A."/>
            <person name="Crawford N.G."/>
            <person name="Densmore L.D."/>
            <person name="Drew J.C."/>
            <person name="Edwards S.V."/>
            <person name="Faircloth B.C."/>
            <person name="Fujita M.K."/>
            <person name="Greenwold M.J."/>
            <person name="Hoffmann F.G."/>
            <person name="Howard J.M."/>
            <person name="Iguchi T."/>
            <person name="Janes D.E."/>
            <person name="Khan S.Y."/>
            <person name="Kohno S."/>
            <person name="de Koning A.J."/>
            <person name="Lance S.L."/>
            <person name="McCarthy F.M."/>
            <person name="McCormack J.E."/>
            <person name="Merchant M.E."/>
            <person name="Peterson D.G."/>
            <person name="Pollock D.D."/>
            <person name="Pourmand N."/>
            <person name="Raney B.J."/>
            <person name="Roessler K.A."/>
            <person name="Sanford J.R."/>
            <person name="Sawyer R.H."/>
            <person name="Schmidt C.J."/>
            <person name="Triplett E.W."/>
            <person name="Tuberville T.D."/>
            <person name="Venegas-Anaya M."/>
            <person name="Howard J.T."/>
            <person name="Jarvis E.D."/>
            <person name="Guillette L.J.Jr."/>
            <person name="Glenn T.C."/>
            <person name="Green R.E."/>
            <person name="Ray D.A."/>
        </authorList>
    </citation>
    <scope>NUCLEOTIDE SEQUENCE [LARGE SCALE GENOMIC DNA]</scope>
    <source>
        <strain evidence="1">KSC_2009_1</strain>
    </source>
</reference>
<evidence type="ECO:0008006" key="3">
    <source>
        <dbReference type="Google" id="ProtNLM"/>
    </source>
</evidence>
<evidence type="ECO:0000313" key="2">
    <source>
        <dbReference type="Proteomes" id="UP000050525"/>
    </source>
</evidence>
<dbReference type="KEGG" id="amj:109284075"/>
<gene>
    <name evidence="1" type="ORF">Y1Q_0011943</name>
</gene>
<dbReference type="AlphaFoldDB" id="A0A151ND16"/>
<protein>
    <recommendedName>
        <fullName evidence="3">Im:7138239</fullName>
    </recommendedName>
</protein>
<proteinExistence type="predicted"/>
<evidence type="ECO:0000313" key="1">
    <source>
        <dbReference type="EMBL" id="KYO34509.1"/>
    </source>
</evidence>
<keyword evidence="2" id="KW-1185">Reference proteome</keyword>
<comment type="caution">
    <text evidence="1">The sequence shown here is derived from an EMBL/GenBank/DDBJ whole genome shotgun (WGS) entry which is preliminary data.</text>
</comment>
<name>A0A151ND16_ALLMI</name>
<sequence length="303" mass="34126">MFSVHSAGAVSRHSEQRNLFADRGCCRRQSHYLYIGHDISGSPVSVDVGMCRSHCISQRINSYQPGLRGLSKHSSMLDFLRNKKLQDRQIESPLLSGAARSCPLDSLCEPTRVHVERLLLFEGFREVEVIETCQCNTSPKECLRLPALKTFFPDSPLEFTVDVGKCSNPSHVEDGLFCAPTKFDSVLIKSPNGAEVVQTLENCEMKEPCYRISYVEYYYEIIYNSAGDREERLKEIDVGRCLGSCSIGNRCLLRDSHSGEKCLVWAEGTSSRCVPDQYNTHTFKSRSGPIRTVFAIEKCKCKN</sequence>
<organism evidence="1 2">
    <name type="scientific">Alligator mississippiensis</name>
    <name type="common">American alligator</name>
    <dbReference type="NCBI Taxonomy" id="8496"/>
    <lineage>
        <taxon>Eukaryota</taxon>
        <taxon>Metazoa</taxon>
        <taxon>Chordata</taxon>
        <taxon>Craniata</taxon>
        <taxon>Vertebrata</taxon>
        <taxon>Euteleostomi</taxon>
        <taxon>Archelosauria</taxon>
        <taxon>Archosauria</taxon>
        <taxon>Crocodylia</taxon>
        <taxon>Alligatoridae</taxon>
        <taxon>Alligatorinae</taxon>
        <taxon>Alligator</taxon>
    </lineage>
</organism>
<dbReference type="PANTHER" id="PTHR39313">
    <property type="entry name" value="IM:7138239"/>
    <property type="match status" value="1"/>
</dbReference>
<dbReference type="STRING" id="8496.A0A151ND16"/>